<comment type="caution">
    <text evidence="1">The sequence shown here is derived from an EMBL/GenBank/DDBJ whole genome shotgun (WGS) entry which is preliminary data.</text>
</comment>
<name>A0A7W8E8P8_9BACT</name>
<gene>
    <name evidence="1" type="ORF">HDF15_001309</name>
</gene>
<accession>A0A7W8E8P8</accession>
<dbReference type="EMBL" id="JACHIO010000004">
    <property type="protein sequence ID" value="MBB5062972.1"/>
    <property type="molecule type" value="Genomic_DNA"/>
</dbReference>
<organism evidence="1 2">
    <name type="scientific">Granulicella mallensis</name>
    <dbReference type="NCBI Taxonomy" id="940614"/>
    <lineage>
        <taxon>Bacteria</taxon>
        <taxon>Pseudomonadati</taxon>
        <taxon>Acidobacteriota</taxon>
        <taxon>Terriglobia</taxon>
        <taxon>Terriglobales</taxon>
        <taxon>Acidobacteriaceae</taxon>
        <taxon>Granulicella</taxon>
    </lineage>
</organism>
<dbReference type="Proteomes" id="UP000584867">
    <property type="component" value="Unassembled WGS sequence"/>
</dbReference>
<evidence type="ECO:0000313" key="2">
    <source>
        <dbReference type="Proteomes" id="UP000584867"/>
    </source>
</evidence>
<sequence length="563" mass="61757">MSSHTPNVLEIDRKLRDDFRRRVKDFGVSTETTDPLLAVLFRTVAQQIDQVYSDTAQLRQSLLHELMSGLQVQQYLATPAQAAVRLINDLSEPRVLRAGTELNAVASTGERLSFGLDATFEVSQARIALALSYQDQSLRLLTGVEMSDTIQAMRPSSDPVPVGLGPQPALYIAVENLPPGLLNRHSLFFELSPGTYPVQHALCHEPWWIFGEDGDLSGEGLMRPKRINGGVYRLEFQLGQNEPVGMFDAPLPSIPNGFYTGRQYLFPPMHAGQPLLCRVPRLLEPALTRILNRDAAQLLSEPRLWIKIPMPPGVPALHHAINGILLHTMTASNVFARNQTIHFERDGISIPVVREGGTPEHLVAPLTVMSVDNDAYEAATRPGADASAGRFELHNNRLTLYPGTHSDGTPHSAANIRLWLTNGALGNRVGPGDITSFANAASLTGIRLTPFTAASGGSDGEHIASEERRFADALLTRGRIVTRQDLETAALAVDRRILNAVTDSGMVRKEEGIRRVERLHLTLDSHAFSKPEIELPALKSQIETSLGARLVQGLELEVAFTWN</sequence>
<dbReference type="AlphaFoldDB" id="A0A7W8E8P8"/>
<reference evidence="1 2" key="1">
    <citation type="submission" date="2020-08" db="EMBL/GenBank/DDBJ databases">
        <title>Genomic Encyclopedia of Type Strains, Phase IV (KMG-V): Genome sequencing to study the core and pangenomes of soil and plant-associated prokaryotes.</title>
        <authorList>
            <person name="Whitman W."/>
        </authorList>
    </citation>
    <scope>NUCLEOTIDE SEQUENCE [LARGE SCALE GENOMIC DNA]</scope>
    <source>
        <strain evidence="1 2">X5P3</strain>
    </source>
</reference>
<protein>
    <recommendedName>
        <fullName evidence="3">Baseplate protein J-like domain-containing protein</fullName>
    </recommendedName>
</protein>
<evidence type="ECO:0008006" key="3">
    <source>
        <dbReference type="Google" id="ProtNLM"/>
    </source>
</evidence>
<evidence type="ECO:0000313" key="1">
    <source>
        <dbReference type="EMBL" id="MBB5062972.1"/>
    </source>
</evidence>
<proteinExistence type="predicted"/>
<dbReference type="RefSeq" id="WP_184253789.1">
    <property type="nucleotide sequence ID" value="NZ_JACHIO010000004.1"/>
</dbReference>